<evidence type="ECO:0000313" key="1">
    <source>
        <dbReference type="EMBL" id="GBP68417.1"/>
    </source>
</evidence>
<comment type="caution">
    <text evidence="1">The sequence shown here is derived from an EMBL/GenBank/DDBJ whole genome shotgun (WGS) entry which is preliminary data.</text>
</comment>
<name>A0A4C1Y1J0_EUMVA</name>
<dbReference type="EMBL" id="BGZK01001010">
    <property type="protein sequence ID" value="GBP68417.1"/>
    <property type="molecule type" value="Genomic_DNA"/>
</dbReference>
<dbReference type="AlphaFoldDB" id="A0A4C1Y1J0"/>
<sequence>MATTEDDINSVRFMIDIDTNVTYQQIRTRLSIGMSQAYSHNSTWDKKRVCRLMLRIMLKYEHTTVKCYTGHWDRSDSLLSDLFCLLDGCLKVIANQKENNKAGKKLGPDSLSVSARSSILPKKETKVFIRGLFERHVKNIQTDVKSVVHVLNKIQKYFWCRNAYAQRRQVREDIKTIVILVRSGVGESSTLARPRFDCAPYLSADACDGCEI</sequence>
<dbReference type="Proteomes" id="UP000299102">
    <property type="component" value="Unassembled WGS sequence"/>
</dbReference>
<accession>A0A4C1Y1J0</accession>
<gene>
    <name evidence="1" type="ORF">EVAR_38654_1</name>
</gene>
<protein>
    <submittedName>
        <fullName evidence="1">Uncharacterized protein</fullName>
    </submittedName>
</protein>
<organism evidence="1 2">
    <name type="scientific">Eumeta variegata</name>
    <name type="common">Bagworm moth</name>
    <name type="synonym">Eumeta japonica</name>
    <dbReference type="NCBI Taxonomy" id="151549"/>
    <lineage>
        <taxon>Eukaryota</taxon>
        <taxon>Metazoa</taxon>
        <taxon>Ecdysozoa</taxon>
        <taxon>Arthropoda</taxon>
        <taxon>Hexapoda</taxon>
        <taxon>Insecta</taxon>
        <taxon>Pterygota</taxon>
        <taxon>Neoptera</taxon>
        <taxon>Endopterygota</taxon>
        <taxon>Lepidoptera</taxon>
        <taxon>Glossata</taxon>
        <taxon>Ditrysia</taxon>
        <taxon>Tineoidea</taxon>
        <taxon>Psychidae</taxon>
        <taxon>Oiketicinae</taxon>
        <taxon>Eumeta</taxon>
    </lineage>
</organism>
<proteinExistence type="predicted"/>
<reference evidence="1 2" key="1">
    <citation type="journal article" date="2019" name="Commun. Biol.">
        <title>The bagworm genome reveals a unique fibroin gene that provides high tensile strength.</title>
        <authorList>
            <person name="Kono N."/>
            <person name="Nakamura H."/>
            <person name="Ohtoshi R."/>
            <person name="Tomita M."/>
            <person name="Numata K."/>
            <person name="Arakawa K."/>
        </authorList>
    </citation>
    <scope>NUCLEOTIDE SEQUENCE [LARGE SCALE GENOMIC DNA]</scope>
</reference>
<keyword evidence="2" id="KW-1185">Reference proteome</keyword>
<evidence type="ECO:0000313" key="2">
    <source>
        <dbReference type="Proteomes" id="UP000299102"/>
    </source>
</evidence>